<evidence type="ECO:0000256" key="14">
    <source>
        <dbReference type="ARBA" id="ARBA00047700"/>
    </source>
</evidence>
<dbReference type="OrthoDB" id="9765468at2"/>
<evidence type="ECO:0000256" key="12">
    <source>
        <dbReference type="ARBA" id="ARBA00022842"/>
    </source>
</evidence>
<dbReference type="InterPro" id="IPR013815">
    <property type="entry name" value="ATP_grasp_subdomain_1"/>
</dbReference>
<evidence type="ECO:0000256" key="4">
    <source>
        <dbReference type="ARBA" id="ARBA00007837"/>
    </source>
</evidence>
<dbReference type="HOGENOM" id="CLU_028596_0_0_4"/>
<evidence type="ECO:0000259" key="15">
    <source>
        <dbReference type="Pfam" id="PF01326"/>
    </source>
</evidence>
<dbReference type="STRING" id="666681.M301_0371"/>
<evidence type="ECO:0000256" key="7">
    <source>
        <dbReference type="ARBA" id="ARBA00022679"/>
    </source>
</evidence>
<sequence precursor="true">MLKTIKLLKISNITSSLTWVLVLCASMLLGVSSAEARRMNPALMNSVENHELSNQQAPAGIMCRDCTNPNPPTEVPSGRVWQAGVRDMATWKQLSKPLRDAEFSKFVIDLKTNKIYFVDSNVFMLHADFVVDYLQKIPRTVANMKAYNRNYSTKKPQFILGYLTHYPKLDPPKPDASAKPRDLWTFSFWEGDTIQAQDIQLAYKRLQQTFTVAPLVFRPDSSEQERVASQLKAFHIQTINNNQIYQSLPYQAFNTGSAIGRLVIVPPTTQIENLTFDEDDVVLLQSSYPDISPVAGVITTQFSTPLSHVNLRASAWGIPNATIKNAVNEFKSFDGKQVFYSITEAGYALREATEAEITQHKNAKLAKAAVVMPAADLTTTALLPLSKISAEDANKYGAKTSNLGEMVRANTNLNIPDGFGIPFSYYLAHIKRHHIDQLIAKTLSDAKFKQDANWRKKNLEDIRLAITHAPLAVDTFNKIQRQWQKQLGGRGVFVRSSTNAEDLKGFNGAGLYDTVPNVKDKKALEAAIKQVWASVWNLRAVEERTHFGIPHEQVYPAVLVQTAVNAAAAGVLLTTDIWGHQTTTYTINAKWGLGMRVVEGQKIAEQILFDTSNDGTRVISRSDESTMLVANPQGGMMERPVTKGAAILTEKRAKMLSQAAQHVAEIFNQTDVLDIEWVLETQSGQDVFWIVQARPYVTNKK</sequence>
<evidence type="ECO:0000256" key="8">
    <source>
        <dbReference type="ARBA" id="ARBA00022723"/>
    </source>
</evidence>
<evidence type="ECO:0000313" key="16">
    <source>
        <dbReference type="EMBL" id="ADI28758.1"/>
    </source>
</evidence>
<dbReference type="PANTHER" id="PTHR43030">
    <property type="entry name" value="PHOSPHOENOLPYRUVATE SYNTHASE"/>
    <property type="match status" value="1"/>
</dbReference>
<evidence type="ECO:0000256" key="10">
    <source>
        <dbReference type="ARBA" id="ARBA00022777"/>
    </source>
</evidence>
<comment type="pathway">
    <text evidence="3">Carbohydrate biosynthesis; gluconeogenesis.</text>
</comment>
<dbReference type="InterPro" id="IPR006319">
    <property type="entry name" value="PEP_synth"/>
</dbReference>
<keyword evidence="11" id="KW-0067">ATP-binding</keyword>
<dbReference type="AlphaFoldDB" id="D7DLS4"/>
<dbReference type="UniPathway" id="UPA00138"/>
<keyword evidence="16" id="KW-0670">Pyruvate</keyword>
<dbReference type="Proteomes" id="UP000000383">
    <property type="component" value="Chromosome"/>
</dbReference>
<dbReference type="GO" id="GO:0008986">
    <property type="term" value="F:pyruvate, water dikinase activity"/>
    <property type="evidence" value="ECO:0007669"/>
    <property type="project" value="UniProtKB-EC"/>
</dbReference>
<dbReference type="Gene3D" id="3.30.1490.20">
    <property type="entry name" value="ATP-grasp fold, A domain"/>
    <property type="match status" value="1"/>
</dbReference>
<dbReference type="KEGG" id="meh:M301_0371"/>
<dbReference type="InterPro" id="IPR002192">
    <property type="entry name" value="PPDK_AMP/ATP-bd"/>
</dbReference>
<dbReference type="GO" id="GO:0006094">
    <property type="term" value="P:gluconeogenesis"/>
    <property type="evidence" value="ECO:0007669"/>
    <property type="project" value="UniProtKB-UniPathway"/>
</dbReference>
<dbReference type="Pfam" id="PF01326">
    <property type="entry name" value="PPDK_N"/>
    <property type="match status" value="1"/>
</dbReference>
<comment type="catalytic activity">
    <reaction evidence="14">
        <text>pyruvate + ATP + H2O = phosphoenolpyruvate + AMP + phosphate + 2 H(+)</text>
        <dbReference type="Rhea" id="RHEA:11364"/>
        <dbReference type="ChEBI" id="CHEBI:15361"/>
        <dbReference type="ChEBI" id="CHEBI:15377"/>
        <dbReference type="ChEBI" id="CHEBI:15378"/>
        <dbReference type="ChEBI" id="CHEBI:30616"/>
        <dbReference type="ChEBI" id="CHEBI:43474"/>
        <dbReference type="ChEBI" id="CHEBI:58702"/>
        <dbReference type="ChEBI" id="CHEBI:456215"/>
        <dbReference type="EC" id="2.7.9.2"/>
    </reaction>
</comment>
<keyword evidence="10 16" id="KW-0418">Kinase</keyword>
<comment type="similarity">
    <text evidence="4">Belongs to the PEP-utilizing enzyme family.</text>
</comment>
<comment type="function">
    <text evidence="2">Catalyzes the phosphorylation of pyruvate to phosphoenolpyruvate.</text>
</comment>
<gene>
    <name evidence="16" type="ordered locus">M301_0371</name>
</gene>
<evidence type="ECO:0000256" key="3">
    <source>
        <dbReference type="ARBA" id="ARBA00004742"/>
    </source>
</evidence>
<dbReference type="GO" id="GO:0005524">
    <property type="term" value="F:ATP binding"/>
    <property type="evidence" value="ECO:0007669"/>
    <property type="project" value="UniProtKB-KW"/>
</dbReference>
<evidence type="ECO:0000256" key="2">
    <source>
        <dbReference type="ARBA" id="ARBA00002988"/>
    </source>
</evidence>
<organism evidence="16 17">
    <name type="scientific">Methylotenera versatilis (strain 301)</name>
    <dbReference type="NCBI Taxonomy" id="666681"/>
    <lineage>
        <taxon>Bacteria</taxon>
        <taxon>Pseudomonadati</taxon>
        <taxon>Pseudomonadota</taxon>
        <taxon>Betaproteobacteria</taxon>
        <taxon>Nitrosomonadales</taxon>
        <taxon>Methylophilaceae</taxon>
        <taxon>Methylotenera</taxon>
    </lineage>
</organism>
<keyword evidence="17" id="KW-1185">Reference proteome</keyword>
<dbReference type="GO" id="GO:0046872">
    <property type="term" value="F:metal ion binding"/>
    <property type="evidence" value="ECO:0007669"/>
    <property type="project" value="UniProtKB-KW"/>
</dbReference>
<evidence type="ECO:0000256" key="6">
    <source>
        <dbReference type="ARBA" id="ARBA00021623"/>
    </source>
</evidence>
<protein>
    <recommendedName>
        <fullName evidence="6">Phosphoenolpyruvate synthase</fullName>
        <ecNumber evidence="5">2.7.9.2</ecNumber>
    </recommendedName>
    <alternativeName>
        <fullName evidence="13">Pyruvate, water dikinase</fullName>
    </alternativeName>
</protein>
<reference evidence="16 17" key="2">
    <citation type="journal article" date="2011" name="J. Bacteriol.">
        <title>Genomes of three methylotrophs from a single niche uncover genetic and metabolic divergence of Methylophilaceae.</title>
        <authorList>
            <person name="Lapidus A."/>
            <person name="Clum A."/>
            <person name="Labutti K."/>
            <person name="Kaluzhnaya M.G."/>
            <person name="Lim S."/>
            <person name="Beck D.A."/>
            <person name="Glavina Del Rio T."/>
            <person name="Nolan M."/>
            <person name="Mavromatis K."/>
            <person name="Huntemann M."/>
            <person name="Lucas S."/>
            <person name="Lidstrom M.E."/>
            <person name="Ivanova N."/>
            <person name="Chistoserdova L."/>
        </authorList>
    </citation>
    <scope>NUCLEOTIDE SEQUENCE [LARGE SCALE GENOMIC DNA]</scope>
    <source>
        <strain evidence="16 17">301</strain>
    </source>
</reference>
<dbReference type="SUPFAM" id="SSF56059">
    <property type="entry name" value="Glutathione synthetase ATP-binding domain-like"/>
    <property type="match status" value="1"/>
</dbReference>
<feature type="domain" description="Pyruvate phosphate dikinase AMP/ATP-binding" evidence="15">
    <location>
        <begin position="396"/>
        <end position="698"/>
    </location>
</feature>
<dbReference type="EMBL" id="CP002056">
    <property type="protein sequence ID" value="ADI28758.1"/>
    <property type="molecule type" value="Genomic_DNA"/>
</dbReference>
<dbReference type="eggNOG" id="COG0574">
    <property type="taxonomic scope" value="Bacteria"/>
</dbReference>
<keyword evidence="9" id="KW-0547">Nucleotide-binding</keyword>
<name>D7DLS4_METV0</name>
<keyword evidence="7" id="KW-0808">Transferase</keyword>
<dbReference type="Gene3D" id="3.30.470.20">
    <property type="entry name" value="ATP-grasp fold, B domain"/>
    <property type="match status" value="1"/>
</dbReference>
<dbReference type="EC" id="2.7.9.2" evidence="5"/>
<evidence type="ECO:0000313" key="17">
    <source>
        <dbReference type="Proteomes" id="UP000000383"/>
    </source>
</evidence>
<accession>D7DLS4</accession>
<evidence type="ECO:0000256" key="11">
    <source>
        <dbReference type="ARBA" id="ARBA00022840"/>
    </source>
</evidence>
<keyword evidence="12" id="KW-0460">Magnesium</keyword>
<comment type="cofactor">
    <cofactor evidence="1">
        <name>Mg(2+)</name>
        <dbReference type="ChEBI" id="CHEBI:18420"/>
    </cofactor>
</comment>
<evidence type="ECO:0000256" key="13">
    <source>
        <dbReference type="ARBA" id="ARBA00033470"/>
    </source>
</evidence>
<evidence type="ECO:0000256" key="5">
    <source>
        <dbReference type="ARBA" id="ARBA00011996"/>
    </source>
</evidence>
<reference evidence="17" key="1">
    <citation type="submission" date="2010-05" db="EMBL/GenBank/DDBJ databases">
        <title>Complete sequence of Methylotenera sp. 301.</title>
        <authorList>
            <person name="Lucas S."/>
            <person name="Copeland A."/>
            <person name="Lapidus A."/>
            <person name="Cheng J.-F."/>
            <person name="Bruce D."/>
            <person name="Goodwin L."/>
            <person name="Pitluck S."/>
            <person name="Clum A."/>
            <person name="Land M."/>
            <person name="Hauser L."/>
            <person name="Kyrpides N."/>
            <person name="Ivanova N."/>
            <person name="Chistoservova L."/>
            <person name="Kalyuzhnaya M."/>
            <person name="Woyke T."/>
        </authorList>
    </citation>
    <scope>NUCLEOTIDE SEQUENCE [LARGE SCALE GENOMIC DNA]</scope>
    <source>
        <strain evidence="17">301</strain>
    </source>
</reference>
<keyword evidence="8" id="KW-0479">Metal-binding</keyword>
<evidence type="ECO:0000256" key="1">
    <source>
        <dbReference type="ARBA" id="ARBA00001946"/>
    </source>
</evidence>
<proteinExistence type="inferred from homology"/>
<evidence type="ECO:0000256" key="9">
    <source>
        <dbReference type="ARBA" id="ARBA00022741"/>
    </source>
</evidence>
<dbReference type="PANTHER" id="PTHR43030:SF1">
    <property type="entry name" value="PHOSPHOENOLPYRUVATE SYNTHASE"/>
    <property type="match status" value="1"/>
</dbReference>
<dbReference type="RefSeq" id="WP_013147074.1">
    <property type="nucleotide sequence ID" value="NC_014207.1"/>
</dbReference>